<organism evidence="2 3">
    <name type="scientific">Schizopora paradoxa</name>
    <dbReference type="NCBI Taxonomy" id="27342"/>
    <lineage>
        <taxon>Eukaryota</taxon>
        <taxon>Fungi</taxon>
        <taxon>Dikarya</taxon>
        <taxon>Basidiomycota</taxon>
        <taxon>Agaricomycotina</taxon>
        <taxon>Agaricomycetes</taxon>
        <taxon>Hymenochaetales</taxon>
        <taxon>Schizoporaceae</taxon>
        <taxon>Schizopora</taxon>
    </lineage>
</organism>
<dbReference type="EMBL" id="KQ085955">
    <property type="protein sequence ID" value="KLO13710.1"/>
    <property type="molecule type" value="Genomic_DNA"/>
</dbReference>
<reference evidence="2 3" key="1">
    <citation type="submission" date="2015-04" db="EMBL/GenBank/DDBJ databases">
        <title>Complete genome sequence of Schizopora paradoxa KUC8140, a cosmopolitan wood degrader in East Asia.</title>
        <authorList>
            <consortium name="DOE Joint Genome Institute"/>
            <person name="Min B."/>
            <person name="Park H."/>
            <person name="Jang Y."/>
            <person name="Kim J.-J."/>
            <person name="Kim K.H."/>
            <person name="Pangilinan J."/>
            <person name="Lipzen A."/>
            <person name="Riley R."/>
            <person name="Grigoriev I.V."/>
            <person name="Spatafora J.W."/>
            <person name="Choi I.-G."/>
        </authorList>
    </citation>
    <scope>NUCLEOTIDE SEQUENCE [LARGE SCALE GENOMIC DNA]</scope>
    <source>
        <strain evidence="2 3">KUC8140</strain>
    </source>
</reference>
<keyword evidence="1" id="KW-1133">Transmembrane helix</keyword>
<dbReference type="Proteomes" id="UP000053477">
    <property type="component" value="Unassembled WGS sequence"/>
</dbReference>
<protein>
    <submittedName>
        <fullName evidence="2">Uncharacterized protein</fullName>
    </submittedName>
</protein>
<keyword evidence="1" id="KW-0472">Membrane</keyword>
<evidence type="ECO:0000313" key="3">
    <source>
        <dbReference type="Proteomes" id="UP000053477"/>
    </source>
</evidence>
<dbReference type="AlphaFoldDB" id="A0A0H2RP04"/>
<feature type="transmembrane region" description="Helical" evidence="1">
    <location>
        <begin position="123"/>
        <end position="146"/>
    </location>
</feature>
<gene>
    <name evidence="2" type="ORF">SCHPADRAFT_349506</name>
</gene>
<feature type="transmembrane region" description="Helical" evidence="1">
    <location>
        <begin position="79"/>
        <end position="102"/>
    </location>
</feature>
<evidence type="ECO:0000256" key="1">
    <source>
        <dbReference type="SAM" id="Phobius"/>
    </source>
</evidence>
<proteinExistence type="predicted"/>
<evidence type="ECO:0000313" key="2">
    <source>
        <dbReference type="EMBL" id="KLO13710.1"/>
    </source>
</evidence>
<dbReference type="InParanoid" id="A0A0H2RP04"/>
<keyword evidence="1" id="KW-0812">Transmembrane</keyword>
<feature type="transmembrane region" description="Helical" evidence="1">
    <location>
        <begin position="36"/>
        <end position="59"/>
    </location>
</feature>
<name>A0A0H2RP04_9AGAM</name>
<sequence length="171" mass="19460">MPFFCFHCILSDCPMPHLGHLGAVSLRTRVFDWNGFAHSVFFASHFIFLITVEGTPFVSSALPNIRSCLPADAPQVENWAHVYVMYLCISAAEINVLILMLWRGYFEYKSYKHLGNRISLLQILYRDGIIYVFSMLALSASNLLFYTVHAGSLYWMLITEAQRIGHAIMAS</sequence>
<accession>A0A0H2RP04</accession>
<keyword evidence="3" id="KW-1185">Reference proteome</keyword>